<keyword evidence="9" id="KW-1185">Reference proteome</keyword>
<keyword evidence="5 8" id="KW-0472">Membrane</keyword>
<evidence type="ECO:0000313" key="9">
    <source>
        <dbReference type="Proteomes" id="UP001652661"/>
    </source>
</evidence>
<reference evidence="10" key="1">
    <citation type="submission" date="2025-08" db="UniProtKB">
        <authorList>
            <consortium name="RefSeq"/>
        </authorList>
    </citation>
    <scope>IDENTIFICATION</scope>
    <source>
        <strain evidence="10">14028-0561.14</strain>
        <tissue evidence="10">Whole fly</tissue>
    </source>
</reference>
<comment type="subcellular location">
    <subcellularLocation>
        <location evidence="1">Cell membrane</location>
        <topology evidence="1">Multi-pass membrane protein</topology>
    </subcellularLocation>
</comment>
<accession>A0A6P4ISG1</accession>
<feature type="transmembrane region" description="Helical" evidence="8">
    <location>
        <begin position="312"/>
        <end position="330"/>
    </location>
</feature>
<proteinExistence type="predicted"/>
<keyword evidence="4 8" id="KW-1133">Transmembrane helix</keyword>
<keyword evidence="3 8" id="KW-0812">Transmembrane</keyword>
<dbReference type="RefSeq" id="XP_017031445.1">
    <property type="nucleotide sequence ID" value="XM_017175956.1"/>
</dbReference>
<evidence type="ECO:0000256" key="8">
    <source>
        <dbReference type="SAM" id="Phobius"/>
    </source>
</evidence>
<evidence type="ECO:0000313" key="10">
    <source>
        <dbReference type="RefSeq" id="XP_017031445.1"/>
    </source>
</evidence>
<evidence type="ECO:0000256" key="4">
    <source>
        <dbReference type="ARBA" id="ARBA00022989"/>
    </source>
</evidence>
<dbReference type="GO" id="GO:0005886">
    <property type="term" value="C:plasma membrane"/>
    <property type="evidence" value="ECO:0007669"/>
    <property type="project" value="UniProtKB-SubCell"/>
</dbReference>
<evidence type="ECO:0000256" key="6">
    <source>
        <dbReference type="ARBA" id="ARBA00023170"/>
    </source>
</evidence>
<dbReference type="OrthoDB" id="7855711at2759"/>
<dbReference type="PANTHER" id="PTHR42643">
    <property type="entry name" value="IONOTROPIC RECEPTOR 20A-RELATED"/>
    <property type="match status" value="1"/>
</dbReference>
<keyword evidence="6" id="KW-0675">Receptor</keyword>
<dbReference type="AlphaFoldDB" id="A0A6P4ISG1"/>
<protein>
    <submittedName>
        <fullName evidence="10">Uncharacterized protein Ir94f</fullName>
    </submittedName>
</protein>
<keyword evidence="7" id="KW-0325">Glycoprotein</keyword>
<dbReference type="PANTHER" id="PTHR42643:SF41">
    <property type="entry name" value="IONOTROPIC RECEPTOR 20A-RELATED"/>
    <property type="match status" value="1"/>
</dbReference>
<evidence type="ECO:0000256" key="7">
    <source>
        <dbReference type="ARBA" id="ARBA00023180"/>
    </source>
</evidence>
<gene>
    <name evidence="10" type="primary">Ir94f</name>
</gene>
<dbReference type="Proteomes" id="UP001652661">
    <property type="component" value="Chromosome 3R"/>
</dbReference>
<name>A0A6P4ISG1_DROKI</name>
<keyword evidence="2" id="KW-1003">Cell membrane</keyword>
<feature type="transmembrane region" description="Helical" evidence="8">
    <location>
        <begin position="528"/>
        <end position="551"/>
    </location>
</feature>
<evidence type="ECO:0000256" key="5">
    <source>
        <dbReference type="ARBA" id="ARBA00023136"/>
    </source>
</evidence>
<sequence>MWQQVELAETPNWAGAIALQRFWTHLRTELQLRTLLYYRLNSCECWFDRLLGSDNYTALLWNDQEYPHFLRPRQDLDILGVACLKASQHKEVLSALSLMLDQIRSMPVVLQLCEEEDDPSPDLGPAGLIFRLSVELQLLNVLLLPWNFFRSRAFYAYELFPKVEIIKHIYDKHLTLFPFKLGDLKGHAIQTTPDNSEPHTIVEKALNGTFIISGPVWQFLQEFVRHINGSLHLSSEPVIGQTLRYTQVLDLVRNGTVEIAASLRPHVRLQSDNMHVFSYPLVLGDWCTMLPMERVLSTNEALTRLMQSPITWLYLVLLYAVHCLVSRIEYLWHRLFHLKKLLIHLALICFLQAQLSSFFIGPQQENHITDMKQLEKSGLRIMGLRREFYDYPIDMRSRYASSFLLQDVFIDMAKHRNKFNSTYGYTVTSVKWQLYSEAQKHFRRPLFRYSQDICVQKLSLFSLILKNNCLYRYQMKAFILRLHEAGLVHYWYVRSFYVMVKAGRLHFEDLSTSRQVQPIRWSEWQYMLALYGAGLMVSFVVIVIELTIHYVNVWLHNL</sequence>
<dbReference type="InterPro" id="IPR052192">
    <property type="entry name" value="Insect_Ionotropic_Sensory_Rcpt"/>
</dbReference>
<organism evidence="9 10">
    <name type="scientific">Drosophila kikkawai</name>
    <name type="common">Fruit fly</name>
    <dbReference type="NCBI Taxonomy" id="30033"/>
    <lineage>
        <taxon>Eukaryota</taxon>
        <taxon>Metazoa</taxon>
        <taxon>Ecdysozoa</taxon>
        <taxon>Arthropoda</taxon>
        <taxon>Hexapoda</taxon>
        <taxon>Insecta</taxon>
        <taxon>Pterygota</taxon>
        <taxon>Neoptera</taxon>
        <taxon>Endopterygota</taxon>
        <taxon>Diptera</taxon>
        <taxon>Brachycera</taxon>
        <taxon>Muscomorpha</taxon>
        <taxon>Ephydroidea</taxon>
        <taxon>Drosophilidae</taxon>
        <taxon>Drosophila</taxon>
        <taxon>Sophophora</taxon>
    </lineage>
</organism>
<evidence type="ECO:0000256" key="1">
    <source>
        <dbReference type="ARBA" id="ARBA00004651"/>
    </source>
</evidence>
<evidence type="ECO:0000256" key="2">
    <source>
        <dbReference type="ARBA" id="ARBA00022475"/>
    </source>
</evidence>
<evidence type="ECO:0000256" key="3">
    <source>
        <dbReference type="ARBA" id="ARBA00022692"/>
    </source>
</evidence>